<dbReference type="GO" id="GO:0008654">
    <property type="term" value="P:phospholipid biosynthetic process"/>
    <property type="evidence" value="ECO:0007669"/>
    <property type="project" value="UniProtKB-KW"/>
</dbReference>
<evidence type="ECO:0000313" key="13">
    <source>
        <dbReference type="EMBL" id="PTL38504.1"/>
    </source>
</evidence>
<name>A0A2T4U536_9BACI</name>
<evidence type="ECO:0000256" key="4">
    <source>
        <dbReference type="ARBA" id="ARBA00022857"/>
    </source>
</evidence>
<dbReference type="Pfam" id="PF13685">
    <property type="entry name" value="Fe-ADH_2"/>
    <property type="match status" value="1"/>
</dbReference>
<feature type="binding site" evidence="10">
    <location>
        <position position="247"/>
    </location>
    <ligand>
        <name>glycerol</name>
        <dbReference type="ChEBI" id="CHEBI:17754"/>
    </ligand>
</feature>
<dbReference type="CDD" id="cd08174">
    <property type="entry name" value="G1PDH-like"/>
    <property type="match status" value="1"/>
</dbReference>
<dbReference type="PIRSF" id="PIRSF000112">
    <property type="entry name" value="Glycerol_dehydrogenase"/>
    <property type="match status" value="1"/>
</dbReference>
<feature type="binding site" evidence="12">
    <location>
        <position position="125"/>
    </location>
    <ligand>
        <name>NAD(+)</name>
        <dbReference type="ChEBI" id="CHEBI:57540"/>
    </ligand>
</feature>
<dbReference type="Gene3D" id="3.40.50.1970">
    <property type="match status" value="1"/>
</dbReference>
<dbReference type="Proteomes" id="UP000240509">
    <property type="component" value="Unassembled WGS sequence"/>
</dbReference>
<keyword evidence="7" id="KW-0443">Lipid metabolism</keyword>
<organism evidence="13 14">
    <name type="scientific">Alkalicoccus saliphilus</name>
    <dbReference type="NCBI Taxonomy" id="200989"/>
    <lineage>
        <taxon>Bacteria</taxon>
        <taxon>Bacillati</taxon>
        <taxon>Bacillota</taxon>
        <taxon>Bacilli</taxon>
        <taxon>Bacillales</taxon>
        <taxon>Bacillaceae</taxon>
        <taxon>Alkalicoccus</taxon>
    </lineage>
</organism>
<sequence>MTSPITNIPIPAVLEISAGSLYRLEPVFERHGFKKVLFLFDKFTYEELSEKVLQSFSGVKAQGELLDTSMDIHGLIKKAFSMETYDAVTAVGGGAVIDQGKYIAFSRAIPFISMPTSASNDGFASSNSSLIVDGKKTTVPAKVPYGIVADLDIIQRAPKKFILAGIGDLMSNITALYDWDFEDRRGVSQVNAFAAMLSKKAVNSFIRTPMGDITHPTFLKELVSSLTMGGVATVISGSSAPISGSEHLISHALDKHAEHKEMHGIQIGISTYIMAHVQNHRAERMHKVFSRTGFFDYVQSLHLTKDDFRQAIKRSPDMKPHRWTYLHEETYRTRALEFLESDPMLQQILK</sequence>
<proteinExistence type="predicted"/>
<gene>
    <name evidence="13" type="ORF">C6Y45_10670</name>
</gene>
<keyword evidence="2" id="KW-0444">Lipid biosynthesis</keyword>
<evidence type="ECO:0000256" key="12">
    <source>
        <dbReference type="PIRSR" id="PIRSR000112-3"/>
    </source>
</evidence>
<reference evidence="13 14" key="1">
    <citation type="submission" date="2018-03" db="EMBL/GenBank/DDBJ databases">
        <title>Alkalicoccus saliphilus sp. nov., isolated from a mineral pool.</title>
        <authorList>
            <person name="Zhao B."/>
        </authorList>
    </citation>
    <scope>NUCLEOTIDE SEQUENCE [LARGE SCALE GENOMIC DNA]</scope>
    <source>
        <strain evidence="13 14">6AG</strain>
    </source>
</reference>
<keyword evidence="9" id="KW-1208">Phospholipid metabolism</keyword>
<keyword evidence="4" id="KW-0521">NADP</keyword>
<dbReference type="RefSeq" id="WP_107585209.1">
    <property type="nucleotide sequence ID" value="NZ_PZJJ01000017.1"/>
</dbReference>
<keyword evidence="14" id="KW-1185">Reference proteome</keyword>
<dbReference type="GO" id="GO:0046872">
    <property type="term" value="F:metal ion binding"/>
    <property type="evidence" value="ECO:0007669"/>
    <property type="project" value="UniProtKB-KW"/>
</dbReference>
<dbReference type="PANTHER" id="PTHR43616:SF5">
    <property type="entry name" value="GLYCEROL DEHYDROGENASE 1"/>
    <property type="match status" value="1"/>
</dbReference>
<dbReference type="GO" id="GO:0016614">
    <property type="term" value="F:oxidoreductase activity, acting on CH-OH group of donors"/>
    <property type="evidence" value="ECO:0007669"/>
    <property type="project" value="InterPro"/>
</dbReference>
<dbReference type="PANTHER" id="PTHR43616">
    <property type="entry name" value="GLYCEROL DEHYDROGENASE"/>
    <property type="match status" value="1"/>
</dbReference>
<evidence type="ECO:0000256" key="11">
    <source>
        <dbReference type="PIRSR" id="PIRSR000112-2"/>
    </source>
</evidence>
<evidence type="ECO:0000256" key="9">
    <source>
        <dbReference type="ARBA" id="ARBA00023264"/>
    </source>
</evidence>
<keyword evidence="1" id="KW-0963">Cytoplasm</keyword>
<feature type="binding site" evidence="10">
    <location>
        <position position="168"/>
    </location>
    <ligand>
        <name>glycerol</name>
        <dbReference type="ChEBI" id="CHEBI:17754"/>
    </ligand>
</feature>
<dbReference type="Gene3D" id="1.20.1090.10">
    <property type="entry name" value="Dehydroquinate synthase-like - alpha domain"/>
    <property type="match status" value="1"/>
</dbReference>
<dbReference type="SUPFAM" id="SSF56796">
    <property type="entry name" value="Dehydroquinate synthase-like"/>
    <property type="match status" value="1"/>
</dbReference>
<keyword evidence="8" id="KW-0594">Phospholipid biosynthesis</keyword>
<feature type="binding site" evidence="12">
    <location>
        <begin position="116"/>
        <end position="119"/>
    </location>
    <ligand>
        <name>NAD(+)</name>
        <dbReference type="ChEBI" id="CHEBI:57540"/>
    </ligand>
</feature>
<keyword evidence="6 12" id="KW-0520">NAD</keyword>
<evidence type="ECO:0000256" key="1">
    <source>
        <dbReference type="ARBA" id="ARBA00022490"/>
    </source>
</evidence>
<comment type="caution">
    <text evidence="13">The sequence shown here is derived from an EMBL/GenBank/DDBJ whole genome shotgun (WGS) entry which is preliminary data.</text>
</comment>
<feature type="binding site" evidence="11">
    <location>
        <position position="121"/>
    </location>
    <ligand>
        <name>glycerol</name>
        <dbReference type="ChEBI" id="CHEBI:17754"/>
    </ligand>
</feature>
<evidence type="ECO:0000256" key="7">
    <source>
        <dbReference type="ARBA" id="ARBA00023098"/>
    </source>
</evidence>
<evidence type="ECO:0000256" key="2">
    <source>
        <dbReference type="ARBA" id="ARBA00022516"/>
    </source>
</evidence>
<evidence type="ECO:0000256" key="6">
    <source>
        <dbReference type="ARBA" id="ARBA00023027"/>
    </source>
</evidence>
<dbReference type="InterPro" id="IPR016205">
    <property type="entry name" value="Glycerol_DH"/>
</dbReference>
<dbReference type="EMBL" id="PZJJ01000017">
    <property type="protein sequence ID" value="PTL38504.1"/>
    <property type="molecule type" value="Genomic_DNA"/>
</dbReference>
<protein>
    <submittedName>
        <fullName evidence="13">Glycerol dehydrogenase</fullName>
    </submittedName>
</protein>
<evidence type="ECO:0000313" key="14">
    <source>
        <dbReference type="Proteomes" id="UP000240509"/>
    </source>
</evidence>
<keyword evidence="5" id="KW-0560">Oxidoreductase</keyword>
<accession>A0A2T4U536</accession>
<evidence type="ECO:0000256" key="10">
    <source>
        <dbReference type="PIRSR" id="PIRSR000112-1"/>
    </source>
</evidence>
<feature type="binding site" evidence="12">
    <location>
        <begin position="94"/>
        <end position="98"/>
    </location>
    <ligand>
        <name>NAD(+)</name>
        <dbReference type="ChEBI" id="CHEBI:57540"/>
    </ligand>
</feature>
<feature type="binding site" evidence="10">
    <location>
        <position position="263"/>
    </location>
    <ligand>
        <name>glycerol</name>
        <dbReference type="ChEBI" id="CHEBI:17754"/>
    </ligand>
</feature>
<comment type="cofactor">
    <cofactor evidence="10">
        <name>Zn(2+)</name>
        <dbReference type="ChEBI" id="CHEBI:29105"/>
    </cofactor>
    <text evidence="10">Binds 1 zinc ion per subunit.</text>
</comment>
<evidence type="ECO:0000256" key="3">
    <source>
        <dbReference type="ARBA" id="ARBA00022723"/>
    </source>
</evidence>
<evidence type="ECO:0000256" key="5">
    <source>
        <dbReference type="ARBA" id="ARBA00023002"/>
    </source>
</evidence>
<keyword evidence="3 10" id="KW-0479">Metal-binding</keyword>
<keyword evidence="10" id="KW-0862">Zinc</keyword>
<dbReference type="OrthoDB" id="9763580at2"/>
<evidence type="ECO:0000256" key="8">
    <source>
        <dbReference type="ARBA" id="ARBA00023209"/>
    </source>
</evidence>
<dbReference type="AlphaFoldDB" id="A0A2T4U536"/>
<dbReference type="InterPro" id="IPR032837">
    <property type="entry name" value="G1PDH"/>
</dbReference>